<dbReference type="KEGG" id="val:VDBG_01563"/>
<dbReference type="OrthoDB" id="4840210at2759"/>
<dbReference type="EMBL" id="DS985215">
    <property type="protein sequence ID" value="EEY15454.1"/>
    <property type="molecule type" value="Genomic_DNA"/>
</dbReference>
<dbReference type="Proteomes" id="UP000008698">
    <property type="component" value="Unassembled WGS sequence"/>
</dbReference>
<evidence type="ECO:0000313" key="5">
    <source>
        <dbReference type="Proteomes" id="UP000008698"/>
    </source>
</evidence>
<dbReference type="GO" id="GO:0000981">
    <property type="term" value="F:DNA-binding transcription factor activity, RNA polymerase II-specific"/>
    <property type="evidence" value="ECO:0007669"/>
    <property type="project" value="InterPro"/>
</dbReference>
<dbReference type="RefSeq" id="XP_003007375.1">
    <property type="nucleotide sequence ID" value="XM_003007329.1"/>
</dbReference>
<keyword evidence="5" id="KW-1185">Reference proteome</keyword>
<feature type="region of interest" description="Disordered" evidence="2">
    <location>
        <begin position="207"/>
        <end position="227"/>
    </location>
</feature>
<evidence type="ECO:0000259" key="3">
    <source>
        <dbReference type="PROSITE" id="PS00463"/>
    </source>
</evidence>
<dbReference type="GeneID" id="9533458"/>
<organism evidence="5">
    <name type="scientific">Verticillium alfalfae (strain VaMs.102 / ATCC MYA-4576 / FGSC 10136)</name>
    <name type="common">Verticillium wilt of alfalfa</name>
    <name type="synonym">Verticillium albo-atrum</name>
    <dbReference type="NCBI Taxonomy" id="526221"/>
    <lineage>
        <taxon>Eukaryota</taxon>
        <taxon>Fungi</taxon>
        <taxon>Dikarya</taxon>
        <taxon>Ascomycota</taxon>
        <taxon>Pezizomycotina</taxon>
        <taxon>Sordariomycetes</taxon>
        <taxon>Hypocreomycetidae</taxon>
        <taxon>Glomerellales</taxon>
        <taxon>Plectosphaerellaceae</taxon>
        <taxon>Verticillium</taxon>
    </lineage>
</organism>
<dbReference type="AlphaFoldDB" id="C9SAK6"/>
<feature type="compositionally biased region" description="Basic residues" evidence="2">
    <location>
        <begin position="217"/>
        <end position="227"/>
    </location>
</feature>
<dbReference type="HOGENOM" id="CLU_456502_0_0_1"/>
<evidence type="ECO:0000256" key="1">
    <source>
        <dbReference type="ARBA" id="ARBA00023242"/>
    </source>
</evidence>
<reference evidence="5" key="1">
    <citation type="journal article" date="2011" name="PLoS Pathog.">
        <title>Comparative genomics yields insights into niche adaptation of plant vascular wilt pathogens.</title>
        <authorList>
            <person name="Klosterman S.J."/>
            <person name="Subbarao K.V."/>
            <person name="Kang S."/>
            <person name="Veronese P."/>
            <person name="Gold S.E."/>
            <person name="Thomma B.P.H.J."/>
            <person name="Chen Z."/>
            <person name="Henrissat B."/>
            <person name="Lee Y.-H."/>
            <person name="Park J."/>
            <person name="Garcia-Pedrajas M.D."/>
            <person name="Barbara D.J."/>
            <person name="Anchieta A."/>
            <person name="de Jonge R."/>
            <person name="Santhanam P."/>
            <person name="Maruthachalam K."/>
            <person name="Atallah Z."/>
            <person name="Amyotte S.G."/>
            <person name="Paz Z."/>
            <person name="Inderbitzin P."/>
            <person name="Hayes R.J."/>
            <person name="Heiman D.I."/>
            <person name="Young S."/>
            <person name="Zeng Q."/>
            <person name="Engels R."/>
            <person name="Galagan J."/>
            <person name="Cuomo C.A."/>
            <person name="Dobinson K.F."/>
            <person name="Ma L.-J."/>
        </authorList>
    </citation>
    <scope>NUCLEOTIDE SEQUENCE [LARGE SCALE GENOMIC DNA]</scope>
    <source>
        <strain evidence="5">VaMs.102 / ATCC MYA-4576 / FGSC 10136</strain>
    </source>
</reference>
<dbReference type="InterPro" id="IPR001138">
    <property type="entry name" value="Zn2Cys6_DnaBD"/>
</dbReference>
<feature type="compositionally biased region" description="Polar residues" evidence="2">
    <location>
        <begin position="363"/>
        <end position="383"/>
    </location>
</feature>
<feature type="region of interest" description="Disordered" evidence="2">
    <location>
        <begin position="363"/>
        <end position="396"/>
    </location>
</feature>
<gene>
    <name evidence="4" type="ORF">VDBG_01563</name>
</gene>
<name>C9SAK6_VERA1</name>
<protein>
    <submittedName>
        <fullName evidence="4">Predicted protein</fullName>
    </submittedName>
</protein>
<dbReference type="eggNOG" id="ENOG502T4RY">
    <property type="taxonomic scope" value="Eukaryota"/>
</dbReference>
<keyword evidence="1" id="KW-0539">Nucleus</keyword>
<evidence type="ECO:0000313" key="4">
    <source>
        <dbReference type="EMBL" id="EEY15454.1"/>
    </source>
</evidence>
<feature type="domain" description="Zn(2)-C6 fungal-type" evidence="3">
    <location>
        <begin position="399"/>
        <end position="429"/>
    </location>
</feature>
<dbReference type="CDD" id="cd00067">
    <property type="entry name" value="GAL4"/>
    <property type="match status" value="1"/>
</dbReference>
<evidence type="ECO:0000256" key="2">
    <source>
        <dbReference type="SAM" id="MobiDB-lite"/>
    </source>
</evidence>
<dbReference type="GO" id="GO:0008270">
    <property type="term" value="F:zinc ion binding"/>
    <property type="evidence" value="ECO:0007669"/>
    <property type="project" value="InterPro"/>
</dbReference>
<feature type="region of interest" description="Disordered" evidence="2">
    <location>
        <begin position="319"/>
        <end position="349"/>
    </location>
</feature>
<proteinExistence type="predicted"/>
<sequence length="630" mass="68463">MASQLDAQPLWLCSGYLKGGRLGVPRHSYEYPHSLLKMNSNQYREVNDQAGANTQLTGLGHSAGWNTSLGGFNPNAYTPEGNITPLGMNPHLNAGFASTPSQAYSLGPVTSQGSMAMSYNNMAPQGNMTMSYDNMIAQGSMVFQDTIMSQGNMVPQGNMMIPQGNIAPQPSFWHVPAQGLSFPFGPTSNQAQDHSYQRRRAEFVAAVQTQRQESRRANKTSRSRPYRRRCQAGIQNDRESQPIPAVLSEGLVNNPVASAAVATPVTVAGPVVENPGQNPGQDVDPVAMLESLFGEGEFESLFGGAEFESLFDEDDFENLFGESGGEPDTGTANAGAAMPAPSPLSPTFSSSLPGLSAVVSDSVPEQTSVSTSPAMLSESTSPGIEQPAKKRRTKIGSQSCEMCRKSRKACHRQENTYSCIRCHTAGMPCNKFDPSAAKPSDGRTNNTVQRNHQRIYDEGRSVIEKLWKALTAIVPQSANEAPELVARRLALAQCVQARMPTKNVESWVPITDMEIEALDLAMHGLNFRPDCLSIVGGPRSYVERPSRCEKLVEERKACHDLVDKVSRFVTALVDCIVYATEPSHSNWLPMHVARLLTVPRYEEQHISCDHPLPAAFKKYLGNIVNNAATA</sequence>
<dbReference type="PROSITE" id="PS00463">
    <property type="entry name" value="ZN2_CY6_FUNGAL_1"/>
    <property type="match status" value="1"/>
</dbReference>
<accession>C9SAK6</accession>
<dbReference type="OMA" id="YATEPSH"/>